<dbReference type="AlphaFoldDB" id="A0A314ZRI2"/>
<protein>
    <submittedName>
        <fullName evidence="1">Uncharacterized protein</fullName>
    </submittedName>
</protein>
<dbReference type="OrthoDB" id="1644174at2759"/>
<dbReference type="Proteomes" id="UP000250321">
    <property type="component" value="Unassembled WGS sequence"/>
</dbReference>
<proteinExistence type="predicted"/>
<reference evidence="1 2" key="1">
    <citation type="submission" date="2018-02" db="EMBL/GenBank/DDBJ databases">
        <title>Draft genome of wild Prunus yedoensis var. nudiflora.</title>
        <authorList>
            <person name="Baek S."/>
            <person name="Kim J.-H."/>
            <person name="Choi K."/>
            <person name="Kim G.-B."/>
            <person name="Cho A."/>
            <person name="Jang H."/>
            <person name="Shin C.-H."/>
            <person name="Yu H.-J."/>
            <person name="Mun J.-H."/>
        </authorList>
    </citation>
    <scope>NUCLEOTIDE SEQUENCE [LARGE SCALE GENOMIC DNA]</scope>
    <source>
        <strain evidence="2">cv. Jeju island</strain>
        <tissue evidence="1">Leaf</tissue>
    </source>
</reference>
<dbReference type="EMBL" id="PJQY01000016">
    <property type="protein sequence ID" value="PQQ21280.1"/>
    <property type="molecule type" value="Genomic_DNA"/>
</dbReference>
<name>A0A314ZRI2_PRUYE</name>
<accession>A0A314ZRI2</accession>
<organism evidence="1 2">
    <name type="scientific">Prunus yedoensis var. nudiflora</name>
    <dbReference type="NCBI Taxonomy" id="2094558"/>
    <lineage>
        <taxon>Eukaryota</taxon>
        <taxon>Viridiplantae</taxon>
        <taxon>Streptophyta</taxon>
        <taxon>Embryophyta</taxon>
        <taxon>Tracheophyta</taxon>
        <taxon>Spermatophyta</taxon>
        <taxon>Magnoliopsida</taxon>
        <taxon>eudicotyledons</taxon>
        <taxon>Gunneridae</taxon>
        <taxon>Pentapetalae</taxon>
        <taxon>rosids</taxon>
        <taxon>fabids</taxon>
        <taxon>Rosales</taxon>
        <taxon>Rosaceae</taxon>
        <taxon>Amygdaloideae</taxon>
        <taxon>Amygdaleae</taxon>
        <taxon>Prunus</taxon>
    </lineage>
</organism>
<keyword evidence="2" id="KW-1185">Reference proteome</keyword>
<comment type="caution">
    <text evidence="1">The sequence shown here is derived from an EMBL/GenBank/DDBJ whole genome shotgun (WGS) entry which is preliminary data.</text>
</comment>
<evidence type="ECO:0000313" key="1">
    <source>
        <dbReference type="EMBL" id="PQQ21280.1"/>
    </source>
</evidence>
<sequence>MAEWYMISWNAEVSRVFFRSCFAFSSVKHPRANLDPGRAGSLPETRSLLREFSAGSAVMYSAGSDDQPKSGVHQLEEEGLRRFGSGRWDPEALGRIETGLKDVRGVAMAMVDHRFTMQSPSIATQLSSAPPKFSHWLFEHWVRGSYRISVLTES</sequence>
<evidence type="ECO:0000313" key="2">
    <source>
        <dbReference type="Proteomes" id="UP000250321"/>
    </source>
</evidence>
<gene>
    <name evidence="1" type="ORF">Pyn_31451</name>
</gene>